<dbReference type="Pfam" id="PF00069">
    <property type="entry name" value="Pkinase"/>
    <property type="match status" value="1"/>
</dbReference>
<comment type="catalytic activity">
    <reaction evidence="9">
        <text>L-seryl-[protein] + ATP = O-phospho-L-seryl-[protein] + ADP + H(+)</text>
        <dbReference type="Rhea" id="RHEA:17989"/>
        <dbReference type="Rhea" id="RHEA-COMP:9863"/>
        <dbReference type="Rhea" id="RHEA-COMP:11604"/>
        <dbReference type="ChEBI" id="CHEBI:15378"/>
        <dbReference type="ChEBI" id="CHEBI:29999"/>
        <dbReference type="ChEBI" id="CHEBI:30616"/>
        <dbReference type="ChEBI" id="CHEBI:83421"/>
        <dbReference type="ChEBI" id="CHEBI:456216"/>
        <dbReference type="EC" id="2.7.11.1"/>
    </reaction>
</comment>
<dbReference type="InterPro" id="IPR000719">
    <property type="entry name" value="Prot_kinase_dom"/>
</dbReference>
<dbReference type="SMART" id="SM00220">
    <property type="entry name" value="S_TKc"/>
    <property type="match status" value="1"/>
</dbReference>
<gene>
    <name evidence="13" type="ORF">IMG5_153360</name>
</gene>
<dbReference type="RefSeq" id="XP_004030800.1">
    <property type="nucleotide sequence ID" value="XM_004030752.1"/>
</dbReference>
<reference evidence="13 14" key="1">
    <citation type="submission" date="2011-07" db="EMBL/GenBank/DDBJ databases">
        <authorList>
            <person name="Coyne R."/>
            <person name="Brami D."/>
            <person name="Johnson J."/>
            <person name="Hostetler J."/>
            <person name="Hannick L."/>
            <person name="Clark T."/>
            <person name="Cassidy-Hanley D."/>
            <person name="Inman J."/>
        </authorList>
    </citation>
    <scope>NUCLEOTIDE SEQUENCE [LARGE SCALE GENOMIC DNA]</scope>
    <source>
        <strain evidence="13 14">G5</strain>
    </source>
</reference>
<evidence type="ECO:0000313" key="13">
    <source>
        <dbReference type="EMBL" id="EGR29564.1"/>
    </source>
</evidence>
<evidence type="ECO:0000256" key="2">
    <source>
        <dbReference type="ARBA" id="ARBA00012513"/>
    </source>
</evidence>
<evidence type="ECO:0000256" key="1">
    <source>
        <dbReference type="ARBA" id="ARBA00010886"/>
    </source>
</evidence>
<dbReference type="InterPro" id="IPR051131">
    <property type="entry name" value="NEK_Ser/Thr_kinase_NIMA"/>
</dbReference>
<dbReference type="STRING" id="857967.G0QYZ3"/>
<organism evidence="13 14">
    <name type="scientific">Ichthyophthirius multifiliis</name>
    <name type="common">White spot disease agent</name>
    <name type="synonym">Ich</name>
    <dbReference type="NCBI Taxonomy" id="5932"/>
    <lineage>
        <taxon>Eukaryota</taxon>
        <taxon>Sar</taxon>
        <taxon>Alveolata</taxon>
        <taxon>Ciliophora</taxon>
        <taxon>Intramacronucleata</taxon>
        <taxon>Oligohymenophorea</taxon>
        <taxon>Hymenostomatida</taxon>
        <taxon>Ophryoglenina</taxon>
        <taxon>Ichthyophthirius</taxon>
    </lineage>
</organism>
<dbReference type="Proteomes" id="UP000008983">
    <property type="component" value="Unassembled WGS sequence"/>
</dbReference>
<dbReference type="PROSITE" id="PS50011">
    <property type="entry name" value="PROTEIN_KINASE_DOM"/>
    <property type="match status" value="1"/>
</dbReference>
<feature type="binding site" evidence="10">
    <location>
        <position position="36"/>
    </location>
    <ligand>
        <name>ATP</name>
        <dbReference type="ChEBI" id="CHEBI:30616"/>
    </ligand>
</feature>
<evidence type="ECO:0000256" key="8">
    <source>
        <dbReference type="ARBA" id="ARBA00047899"/>
    </source>
</evidence>
<evidence type="ECO:0000313" key="14">
    <source>
        <dbReference type="Proteomes" id="UP000008983"/>
    </source>
</evidence>
<accession>G0QYZ3</accession>
<dbReference type="PANTHER" id="PTHR44899:SF6">
    <property type="entry name" value="SERINE_THREONINE PROTEIN KINASE"/>
    <property type="match status" value="1"/>
</dbReference>
<dbReference type="Gene3D" id="3.30.200.20">
    <property type="entry name" value="Phosphorylase Kinase, domain 1"/>
    <property type="match status" value="1"/>
</dbReference>
<evidence type="ECO:0000259" key="12">
    <source>
        <dbReference type="PROSITE" id="PS50011"/>
    </source>
</evidence>
<dbReference type="EC" id="2.7.11.1" evidence="2"/>
<feature type="domain" description="Protein kinase" evidence="12">
    <location>
        <begin position="7"/>
        <end position="267"/>
    </location>
</feature>
<evidence type="ECO:0000256" key="10">
    <source>
        <dbReference type="PROSITE-ProRule" id="PRU10141"/>
    </source>
</evidence>
<keyword evidence="6 13" id="KW-0418">Kinase</keyword>
<dbReference type="GO" id="GO:0005524">
    <property type="term" value="F:ATP binding"/>
    <property type="evidence" value="ECO:0007669"/>
    <property type="project" value="UniProtKB-UniRule"/>
</dbReference>
<dbReference type="EMBL" id="GL984132">
    <property type="protein sequence ID" value="EGR29564.1"/>
    <property type="molecule type" value="Genomic_DNA"/>
</dbReference>
<dbReference type="GO" id="GO:0004674">
    <property type="term" value="F:protein serine/threonine kinase activity"/>
    <property type="evidence" value="ECO:0007669"/>
    <property type="project" value="UniProtKB-KW"/>
</dbReference>
<dbReference type="PROSITE" id="PS00107">
    <property type="entry name" value="PROTEIN_KINASE_ATP"/>
    <property type="match status" value="1"/>
</dbReference>
<evidence type="ECO:0000256" key="9">
    <source>
        <dbReference type="ARBA" id="ARBA00048679"/>
    </source>
</evidence>
<keyword evidence="7 10" id="KW-0067">ATP-binding</keyword>
<keyword evidence="5 10" id="KW-0547">Nucleotide-binding</keyword>
<dbReference type="InterPro" id="IPR008271">
    <property type="entry name" value="Ser/Thr_kinase_AS"/>
</dbReference>
<dbReference type="eggNOG" id="KOG0589">
    <property type="taxonomic scope" value="Eukaryota"/>
</dbReference>
<dbReference type="InParanoid" id="G0QYZ3"/>
<dbReference type="InterPro" id="IPR017441">
    <property type="entry name" value="Protein_kinase_ATP_BS"/>
</dbReference>
<evidence type="ECO:0000256" key="6">
    <source>
        <dbReference type="ARBA" id="ARBA00022777"/>
    </source>
</evidence>
<dbReference type="Gene3D" id="1.10.510.10">
    <property type="entry name" value="Transferase(Phosphotransferase) domain 1"/>
    <property type="match status" value="1"/>
</dbReference>
<evidence type="ECO:0000256" key="5">
    <source>
        <dbReference type="ARBA" id="ARBA00022741"/>
    </source>
</evidence>
<keyword evidence="4 13" id="KW-0808">Transferase</keyword>
<comment type="catalytic activity">
    <reaction evidence="8">
        <text>L-threonyl-[protein] + ATP = O-phospho-L-threonyl-[protein] + ADP + H(+)</text>
        <dbReference type="Rhea" id="RHEA:46608"/>
        <dbReference type="Rhea" id="RHEA-COMP:11060"/>
        <dbReference type="Rhea" id="RHEA-COMP:11605"/>
        <dbReference type="ChEBI" id="CHEBI:15378"/>
        <dbReference type="ChEBI" id="CHEBI:30013"/>
        <dbReference type="ChEBI" id="CHEBI:30616"/>
        <dbReference type="ChEBI" id="CHEBI:61977"/>
        <dbReference type="ChEBI" id="CHEBI:456216"/>
        <dbReference type="EC" id="2.7.11.1"/>
    </reaction>
</comment>
<proteinExistence type="inferred from homology"/>
<dbReference type="GeneID" id="14905663"/>
<dbReference type="FunFam" id="3.30.200.20:FF:000097">
    <property type="entry name" value="Probable serine/threonine-protein kinase nek1"/>
    <property type="match status" value="1"/>
</dbReference>
<dbReference type="AlphaFoldDB" id="G0QYZ3"/>
<evidence type="ECO:0000256" key="4">
    <source>
        <dbReference type="ARBA" id="ARBA00022679"/>
    </source>
</evidence>
<evidence type="ECO:0000256" key="3">
    <source>
        <dbReference type="ARBA" id="ARBA00022527"/>
    </source>
</evidence>
<evidence type="ECO:0000256" key="11">
    <source>
        <dbReference type="RuleBase" id="RU000304"/>
    </source>
</evidence>
<name>G0QYZ3_ICHMU</name>
<dbReference type="InterPro" id="IPR011009">
    <property type="entry name" value="Kinase-like_dom_sf"/>
</dbReference>
<protein>
    <recommendedName>
        <fullName evidence="2">non-specific serine/threonine protein kinase</fullName>
        <ecNumber evidence="2">2.7.11.1</ecNumber>
    </recommendedName>
</protein>
<dbReference type="OMA" id="MHSANIQ"/>
<dbReference type="OrthoDB" id="248923at2759"/>
<dbReference type="PANTHER" id="PTHR44899">
    <property type="entry name" value="CAMK FAMILY PROTEIN KINASE"/>
    <property type="match status" value="1"/>
</dbReference>
<sequence>MSVEQKFQILEKLGEGAYSIVYKVKRKKDKQIYALKKVNLEKLSEKEIENALNEVRILASLKSTNIISYKEAFIDQKDNNLCIIMEYCDDGDLLQKIMENQKNGSFFQEEDIWNIFIQVVKALEILHQLKILHRDMKSANIFLNKDKTIKLGDLNVAKIKKKGFLHTQTGTPYYASPEVWKDEPYDEKSDIWSLGCVLYEMASSHPPFRAQDLNGLFKKVTSGVYGKIPSFYSNDLQFILKQLLQVLKENLVPQESFWLPKIQNLRFSSLDVVQGNNKNNEEDIIQKKKVHQHSMSVGKKLKVLQTPQKQNINTYPQKSKHIVNLNLMANIQESYQKKYRKTFE</sequence>
<dbReference type="PROSITE" id="PS00108">
    <property type="entry name" value="PROTEIN_KINASE_ST"/>
    <property type="match status" value="1"/>
</dbReference>
<evidence type="ECO:0000256" key="7">
    <source>
        <dbReference type="ARBA" id="ARBA00022840"/>
    </source>
</evidence>
<keyword evidence="14" id="KW-1185">Reference proteome</keyword>
<dbReference type="SUPFAM" id="SSF56112">
    <property type="entry name" value="Protein kinase-like (PK-like)"/>
    <property type="match status" value="1"/>
</dbReference>
<keyword evidence="3 11" id="KW-0723">Serine/threonine-protein kinase</keyword>
<comment type="similarity">
    <text evidence="1">Belongs to the protein kinase superfamily. NEK Ser/Thr protein kinase family. NIMA subfamily.</text>
</comment>
<dbReference type="GO" id="GO:0106310">
    <property type="term" value="F:protein serine kinase activity"/>
    <property type="evidence" value="ECO:0007669"/>
    <property type="project" value="RHEA"/>
</dbReference>